<feature type="domain" description="EamA" evidence="7">
    <location>
        <begin position="9"/>
        <end position="135"/>
    </location>
</feature>
<protein>
    <submittedName>
        <fullName evidence="8">EamA domain-containing membrane protein RarD</fullName>
    </submittedName>
</protein>
<dbReference type="OrthoDB" id="9776210at2"/>
<organism evidence="8 9">
    <name type="scientific">Marinimicrobium koreense</name>
    <dbReference type="NCBI Taxonomy" id="306545"/>
    <lineage>
        <taxon>Bacteria</taxon>
        <taxon>Pseudomonadati</taxon>
        <taxon>Pseudomonadota</taxon>
        <taxon>Gammaproteobacteria</taxon>
        <taxon>Cellvibrionales</taxon>
        <taxon>Cellvibrionaceae</taxon>
        <taxon>Marinimicrobium</taxon>
    </lineage>
</organism>
<comment type="caution">
    <text evidence="8">The sequence shown here is derived from an EMBL/GenBank/DDBJ whole genome shotgun (WGS) entry which is preliminary data.</text>
</comment>
<dbReference type="Proteomes" id="UP000273643">
    <property type="component" value="Unassembled WGS sequence"/>
</dbReference>
<evidence type="ECO:0000256" key="2">
    <source>
        <dbReference type="ARBA" id="ARBA00007362"/>
    </source>
</evidence>
<reference evidence="8 9" key="1">
    <citation type="submission" date="2018-11" db="EMBL/GenBank/DDBJ databases">
        <title>Genomic Encyclopedia of Type Strains, Phase IV (KMG-IV): sequencing the most valuable type-strain genomes for metagenomic binning, comparative biology and taxonomic classification.</title>
        <authorList>
            <person name="Goeker M."/>
        </authorList>
    </citation>
    <scope>NUCLEOTIDE SEQUENCE [LARGE SCALE GENOMIC DNA]</scope>
    <source>
        <strain evidence="8 9">DSM 16974</strain>
    </source>
</reference>
<evidence type="ECO:0000256" key="6">
    <source>
        <dbReference type="SAM" id="Phobius"/>
    </source>
</evidence>
<evidence type="ECO:0000256" key="5">
    <source>
        <dbReference type="ARBA" id="ARBA00023136"/>
    </source>
</evidence>
<dbReference type="Pfam" id="PF00892">
    <property type="entry name" value="EamA"/>
    <property type="match status" value="2"/>
</dbReference>
<gene>
    <name evidence="8" type="ORF">EDC38_1625</name>
</gene>
<dbReference type="InterPro" id="IPR050638">
    <property type="entry name" value="AA-Vitamin_Transporters"/>
</dbReference>
<keyword evidence="5 6" id="KW-0472">Membrane</keyword>
<dbReference type="GO" id="GO:0016020">
    <property type="term" value="C:membrane"/>
    <property type="evidence" value="ECO:0007669"/>
    <property type="project" value="UniProtKB-SubCell"/>
</dbReference>
<feature type="transmembrane region" description="Helical" evidence="6">
    <location>
        <begin position="265"/>
        <end position="284"/>
    </location>
</feature>
<comment type="subcellular location">
    <subcellularLocation>
        <location evidence="1">Membrane</location>
        <topology evidence="1">Multi-pass membrane protein</topology>
    </subcellularLocation>
</comment>
<dbReference type="RefSeq" id="WP_123638062.1">
    <property type="nucleotide sequence ID" value="NZ_RJUK01000001.1"/>
</dbReference>
<feature type="transmembrane region" description="Helical" evidence="6">
    <location>
        <begin position="30"/>
        <end position="53"/>
    </location>
</feature>
<dbReference type="PANTHER" id="PTHR32322:SF2">
    <property type="entry name" value="EAMA DOMAIN-CONTAINING PROTEIN"/>
    <property type="match status" value="1"/>
</dbReference>
<feature type="transmembrane region" description="Helical" evidence="6">
    <location>
        <begin position="65"/>
        <end position="84"/>
    </location>
</feature>
<accession>A0A3N1NMJ3</accession>
<dbReference type="SUPFAM" id="SSF103481">
    <property type="entry name" value="Multidrug resistance efflux transporter EmrE"/>
    <property type="match status" value="2"/>
</dbReference>
<proteinExistence type="inferred from homology"/>
<evidence type="ECO:0000256" key="4">
    <source>
        <dbReference type="ARBA" id="ARBA00022989"/>
    </source>
</evidence>
<dbReference type="AlphaFoldDB" id="A0A3N1NMJ3"/>
<name>A0A3N1NMJ3_9GAMM</name>
<feature type="transmembrane region" description="Helical" evidence="6">
    <location>
        <begin position="178"/>
        <end position="197"/>
    </location>
</feature>
<dbReference type="PANTHER" id="PTHR32322">
    <property type="entry name" value="INNER MEMBRANE TRANSPORTER"/>
    <property type="match status" value="1"/>
</dbReference>
<comment type="similarity">
    <text evidence="2">Belongs to the EamA transporter family.</text>
</comment>
<feature type="transmembrane region" description="Helical" evidence="6">
    <location>
        <begin position="209"/>
        <end position="232"/>
    </location>
</feature>
<keyword evidence="4 6" id="KW-1133">Transmembrane helix</keyword>
<keyword evidence="3 6" id="KW-0812">Transmembrane</keyword>
<evidence type="ECO:0000313" key="8">
    <source>
        <dbReference type="EMBL" id="ROQ21004.1"/>
    </source>
</evidence>
<sequence length="302" mass="32880">MQVYLAYGLVVLIWSTTPLAIQWSNDSVSFITAVLMRMGLAAALALVIVAVLRRRLFAQPGVWKVYLAASFGIFPNMLVVYWSAQFIPSGLIAVIFALSPFVTGLLSWLILRENPFSPRRVLALMVALIGLCIIFWDQLHIDARSALGIGGILLSCGLFSLSSVSLKRLDQGTGPLEQTAGALLFAFPGLLLSWWLFDGQVPQSLSTKSLSGLVYLATLGSLLGFTLFYFVLQRLTPSAVSLITLMTPVLALLLGTLVANERVSPSLLGGAALVLLALLAYLDLGVDRWWRRRMAAPEVERV</sequence>
<evidence type="ECO:0000256" key="3">
    <source>
        <dbReference type="ARBA" id="ARBA00022692"/>
    </source>
</evidence>
<evidence type="ECO:0000259" key="7">
    <source>
        <dbReference type="Pfam" id="PF00892"/>
    </source>
</evidence>
<evidence type="ECO:0000256" key="1">
    <source>
        <dbReference type="ARBA" id="ARBA00004141"/>
    </source>
</evidence>
<keyword evidence="9" id="KW-1185">Reference proteome</keyword>
<dbReference type="InterPro" id="IPR037185">
    <property type="entry name" value="EmrE-like"/>
</dbReference>
<dbReference type="EMBL" id="RJUK01000001">
    <property type="protein sequence ID" value="ROQ21004.1"/>
    <property type="molecule type" value="Genomic_DNA"/>
</dbReference>
<feature type="transmembrane region" description="Helical" evidence="6">
    <location>
        <begin position="90"/>
        <end position="109"/>
    </location>
</feature>
<feature type="transmembrane region" description="Helical" evidence="6">
    <location>
        <begin position="239"/>
        <end position="259"/>
    </location>
</feature>
<feature type="transmembrane region" description="Helical" evidence="6">
    <location>
        <begin position="145"/>
        <end position="166"/>
    </location>
</feature>
<evidence type="ECO:0000313" key="9">
    <source>
        <dbReference type="Proteomes" id="UP000273643"/>
    </source>
</evidence>
<dbReference type="InterPro" id="IPR000620">
    <property type="entry name" value="EamA_dom"/>
</dbReference>
<feature type="domain" description="EamA" evidence="7">
    <location>
        <begin position="147"/>
        <end position="279"/>
    </location>
</feature>
<feature type="transmembrane region" description="Helical" evidence="6">
    <location>
        <begin position="121"/>
        <end position="139"/>
    </location>
</feature>